<name>A0A8W7P6Z5_ANOCL</name>
<evidence type="ECO:0000313" key="1">
    <source>
        <dbReference type="EnsemblMetazoa" id="ACOM026029-PA.1"/>
    </source>
</evidence>
<proteinExistence type="predicted"/>
<reference evidence="1" key="1">
    <citation type="submission" date="2022-08" db="UniProtKB">
        <authorList>
            <consortium name="EnsemblMetazoa"/>
        </authorList>
    </citation>
    <scope>IDENTIFICATION</scope>
</reference>
<dbReference type="AlphaFoldDB" id="A0A8W7P6Z5"/>
<organism evidence="1">
    <name type="scientific">Anopheles coluzzii</name>
    <name type="common">African malaria mosquito</name>
    <dbReference type="NCBI Taxonomy" id="1518534"/>
    <lineage>
        <taxon>Eukaryota</taxon>
        <taxon>Metazoa</taxon>
        <taxon>Ecdysozoa</taxon>
        <taxon>Arthropoda</taxon>
        <taxon>Hexapoda</taxon>
        <taxon>Insecta</taxon>
        <taxon>Pterygota</taxon>
        <taxon>Neoptera</taxon>
        <taxon>Endopterygota</taxon>
        <taxon>Diptera</taxon>
        <taxon>Nematocera</taxon>
        <taxon>Culicoidea</taxon>
        <taxon>Culicidae</taxon>
        <taxon>Anophelinae</taxon>
        <taxon>Anopheles</taxon>
    </lineage>
</organism>
<dbReference type="EnsemblMetazoa" id="ACOM026029-RA">
    <property type="protein sequence ID" value="ACOM026029-PA.1"/>
    <property type="gene ID" value="ACOM026029"/>
</dbReference>
<protein>
    <submittedName>
        <fullName evidence="1">Uncharacterized protein</fullName>
    </submittedName>
</protein>
<accession>A0A8W7P6Z5</accession>
<dbReference type="Proteomes" id="UP000075882">
    <property type="component" value="Unassembled WGS sequence"/>
</dbReference>
<sequence>LQAPRFDRAVNLGNLLKRSHLAGADGPYRFVSDHVLTVIHFGQNGQLAENHVKILTSLTLGQGLTHAQHRDHPGRDRIVHLGQQQGIALGKILSALRVPNQRITTTNIAQHGGRHLASEGTIIGKAADILC</sequence>